<dbReference type="EMBL" id="KV425551">
    <property type="protein sequence ID" value="KZT30556.1"/>
    <property type="molecule type" value="Genomic_DNA"/>
</dbReference>
<protein>
    <submittedName>
        <fullName evidence="1">Uncharacterized protein</fullName>
    </submittedName>
</protein>
<reference evidence="1 2" key="1">
    <citation type="journal article" date="2016" name="Mol. Biol. Evol.">
        <title>Comparative Genomics of Early-Diverging Mushroom-Forming Fungi Provides Insights into the Origins of Lignocellulose Decay Capabilities.</title>
        <authorList>
            <person name="Nagy L.G."/>
            <person name="Riley R."/>
            <person name="Tritt A."/>
            <person name="Adam C."/>
            <person name="Daum C."/>
            <person name="Floudas D."/>
            <person name="Sun H."/>
            <person name="Yadav J.S."/>
            <person name="Pangilinan J."/>
            <person name="Larsson K.H."/>
            <person name="Matsuura K."/>
            <person name="Barry K."/>
            <person name="Labutti K."/>
            <person name="Kuo R."/>
            <person name="Ohm R.A."/>
            <person name="Bhattacharya S.S."/>
            <person name="Shirouzu T."/>
            <person name="Yoshinaga Y."/>
            <person name="Martin F.M."/>
            <person name="Grigoriev I.V."/>
            <person name="Hibbett D.S."/>
        </authorList>
    </citation>
    <scope>NUCLEOTIDE SEQUENCE [LARGE SCALE GENOMIC DNA]</scope>
    <source>
        <strain evidence="1 2">HHB14362 ss-1</strain>
    </source>
</reference>
<dbReference type="InParanoid" id="A0A165W271"/>
<accession>A0A165W271</accession>
<gene>
    <name evidence="1" type="ORF">NEOLEDRAFT_1144177</name>
</gene>
<proteinExistence type="predicted"/>
<dbReference type="AlphaFoldDB" id="A0A165W271"/>
<sequence>MYMGVYTSRSGFGDHATVGVALPFHLKGTSGSVVLYAPGLSVMLTWIEKTAATNTISGTWVDGHTSQGSLRIYRLEQYLIPVEEFPALRVCCPASKSEMKEAYFHNGSYSTDKRSEYDQVERESR</sequence>
<dbReference type="Proteomes" id="UP000076761">
    <property type="component" value="Unassembled WGS sequence"/>
</dbReference>
<name>A0A165W271_9AGAM</name>
<evidence type="ECO:0000313" key="1">
    <source>
        <dbReference type="EMBL" id="KZT30556.1"/>
    </source>
</evidence>
<dbReference type="OrthoDB" id="206201at2759"/>
<organism evidence="1 2">
    <name type="scientific">Neolentinus lepideus HHB14362 ss-1</name>
    <dbReference type="NCBI Taxonomy" id="1314782"/>
    <lineage>
        <taxon>Eukaryota</taxon>
        <taxon>Fungi</taxon>
        <taxon>Dikarya</taxon>
        <taxon>Basidiomycota</taxon>
        <taxon>Agaricomycotina</taxon>
        <taxon>Agaricomycetes</taxon>
        <taxon>Gloeophyllales</taxon>
        <taxon>Gloeophyllaceae</taxon>
        <taxon>Neolentinus</taxon>
    </lineage>
</organism>
<keyword evidence="2" id="KW-1185">Reference proteome</keyword>
<evidence type="ECO:0000313" key="2">
    <source>
        <dbReference type="Proteomes" id="UP000076761"/>
    </source>
</evidence>